<comment type="caution">
    <text evidence="2">The sequence shown here is derived from an EMBL/GenBank/DDBJ whole genome shotgun (WGS) entry which is preliminary data.</text>
</comment>
<gene>
    <name evidence="2" type="ORF">HPB51_020824</name>
</gene>
<feature type="compositionally biased region" description="Basic and acidic residues" evidence="1">
    <location>
        <begin position="239"/>
        <end position="253"/>
    </location>
</feature>
<dbReference type="EMBL" id="JABSTU010000005">
    <property type="protein sequence ID" value="KAH8031753.1"/>
    <property type="molecule type" value="Genomic_DNA"/>
</dbReference>
<evidence type="ECO:0000256" key="1">
    <source>
        <dbReference type="SAM" id="MobiDB-lite"/>
    </source>
</evidence>
<evidence type="ECO:0000313" key="3">
    <source>
        <dbReference type="Proteomes" id="UP000821866"/>
    </source>
</evidence>
<sequence>MSSTEPLRKVRGTVRASVSRNITLLSGLLWDSDTKACEVNKQVTVLITREAQLCQFDKQIIDVTEDEAVDQEVKDPARYSEKIVYAIAEGQYFLFECKLFGHVCDTSYSALCYARHKSENYNRVDFHKITHDCAIVESMEKDITGCEDSWSKYESGFSASQAEGENSLIEVEGNNIALGVTACDSVEPSIQNSMLLATFGKDEETITFMEDAQQQTFHAVNWTRGEQPLEESGSTLELEQERRDKKRSSDCQS</sequence>
<evidence type="ECO:0000313" key="2">
    <source>
        <dbReference type="EMBL" id="KAH8031753.1"/>
    </source>
</evidence>
<accession>A0A9J6EBV5</accession>
<feature type="region of interest" description="Disordered" evidence="1">
    <location>
        <begin position="225"/>
        <end position="253"/>
    </location>
</feature>
<organism evidence="2 3">
    <name type="scientific">Rhipicephalus microplus</name>
    <name type="common">Cattle tick</name>
    <name type="synonym">Boophilus microplus</name>
    <dbReference type="NCBI Taxonomy" id="6941"/>
    <lineage>
        <taxon>Eukaryota</taxon>
        <taxon>Metazoa</taxon>
        <taxon>Ecdysozoa</taxon>
        <taxon>Arthropoda</taxon>
        <taxon>Chelicerata</taxon>
        <taxon>Arachnida</taxon>
        <taxon>Acari</taxon>
        <taxon>Parasitiformes</taxon>
        <taxon>Ixodida</taxon>
        <taxon>Ixodoidea</taxon>
        <taxon>Ixodidae</taxon>
        <taxon>Rhipicephalinae</taxon>
        <taxon>Rhipicephalus</taxon>
        <taxon>Boophilus</taxon>
    </lineage>
</organism>
<proteinExistence type="predicted"/>
<dbReference type="AlphaFoldDB" id="A0A9J6EBV5"/>
<name>A0A9J6EBV5_RHIMP</name>
<dbReference type="Proteomes" id="UP000821866">
    <property type="component" value="Chromosome 3"/>
</dbReference>
<keyword evidence="3" id="KW-1185">Reference proteome</keyword>
<reference evidence="2" key="2">
    <citation type="submission" date="2021-09" db="EMBL/GenBank/DDBJ databases">
        <authorList>
            <person name="Jia N."/>
            <person name="Wang J."/>
            <person name="Shi W."/>
            <person name="Du L."/>
            <person name="Sun Y."/>
            <person name="Zhan W."/>
            <person name="Jiang J."/>
            <person name="Wang Q."/>
            <person name="Zhang B."/>
            <person name="Ji P."/>
            <person name="Sakyi L.B."/>
            <person name="Cui X."/>
            <person name="Yuan T."/>
            <person name="Jiang B."/>
            <person name="Yang W."/>
            <person name="Lam T.T.-Y."/>
            <person name="Chang Q."/>
            <person name="Ding S."/>
            <person name="Wang X."/>
            <person name="Zhu J."/>
            <person name="Ruan X."/>
            <person name="Zhao L."/>
            <person name="Wei J."/>
            <person name="Que T."/>
            <person name="Du C."/>
            <person name="Cheng J."/>
            <person name="Dai P."/>
            <person name="Han X."/>
            <person name="Huang E."/>
            <person name="Gao Y."/>
            <person name="Liu J."/>
            <person name="Shao H."/>
            <person name="Ye R."/>
            <person name="Li L."/>
            <person name="Wei W."/>
            <person name="Wang X."/>
            <person name="Wang C."/>
            <person name="Huo Q."/>
            <person name="Li W."/>
            <person name="Guo W."/>
            <person name="Chen H."/>
            <person name="Chen S."/>
            <person name="Zhou L."/>
            <person name="Zhou L."/>
            <person name="Ni X."/>
            <person name="Tian J."/>
            <person name="Zhou Y."/>
            <person name="Sheng Y."/>
            <person name="Liu T."/>
            <person name="Pan Y."/>
            <person name="Xia L."/>
            <person name="Li J."/>
            <person name="Zhao F."/>
            <person name="Cao W."/>
        </authorList>
    </citation>
    <scope>NUCLEOTIDE SEQUENCE</scope>
    <source>
        <strain evidence="2">Rmic-2018</strain>
        <tissue evidence="2">Larvae</tissue>
    </source>
</reference>
<reference evidence="2" key="1">
    <citation type="journal article" date="2020" name="Cell">
        <title>Large-Scale Comparative Analyses of Tick Genomes Elucidate Their Genetic Diversity and Vector Capacities.</title>
        <authorList>
            <consortium name="Tick Genome and Microbiome Consortium (TIGMIC)"/>
            <person name="Jia N."/>
            <person name="Wang J."/>
            <person name="Shi W."/>
            <person name="Du L."/>
            <person name="Sun Y."/>
            <person name="Zhan W."/>
            <person name="Jiang J.F."/>
            <person name="Wang Q."/>
            <person name="Zhang B."/>
            <person name="Ji P."/>
            <person name="Bell-Sakyi L."/>
            <person name="Cui X.M."/>
            <person name="Yuan T.T."/>
            <person name="Jiang B.G."/>
            <person name="Yang W.F."/>
            <person name="Lam T.T."/>
            <person name="Chang Q.C."/>
            <person name="Ding S.J."/>
            <person name="Wang X.J."/>
            <person name="Zhu J.G."/>
            <person name="Ruan X.D."/>
            <person name="Zhao L."/>
            <person name="Wei J.T."/>
            <person name="Ye R.Z."/>
            <person name="Que T.C."/>
            <person name="Du C.H."/>
            <person name="Zhou Y.H."/>
            <person name="Cheng J.X."/>
            <person name="Dai P.F."/>
            <person name="Guo W.B."/>
            <person name="Han X.H."/>
            <person name="Huang E.J."/>
            <person name="Li L.F."/>
            <person name="Wei W."/>
            <person name="Gao Y.C."/>
            <person name="Liu J.Z."/>
            <person name="Shao H.Z."/>
            <person name="Wang X."/>
            <person name="Wang C.C."/>
            <person name="Yang T.C."/>
            <person name="Huo Q.B."/>
            <person name="Li W."/>
            <person name="Chen H.Y."/>
            <person name="Chen S.E."/>
            <person name="Zhou L.G."/>
            <person name="Ni X.B."/>
            <person name="Tian J.H."/>
            <person name="Sheng Y."/>
            <person name="Liu T."/>
            <person name="Pan Y.S."/>
            <person name="Xia L.Y."/>
            <person name="Li J."/>
            <person name="Zhao F."/>
            <person name="Cao W.C."/>
        </authorList>
    </citation>
    <scope>NUCLEOTIDE SEQUENCE</scope>
    <source>
        <strain evidence="2">Rmic-2018</strain>
    </source>
</reference>
<protein>
    <submittedName>
        <fullName evidence="2">Uncharacterized protein</fullName>
    </submittedName>
</protein>